<dbReference type="AlphaFoldDB" id="A0AAU1M4M1"/>
<dbReference type="GO" id="GO:0016491">
    <property type="term" value="F:oxidoreductase activity"/>
    <property type="evidence" value="ECO:0007669"/>
    <property type="project" value="UniProtKB-KW"/>
</dbReference>
<dbReference type="EMBL" id="CP108169">
    <property type="protein sequence ID" value="WTQ78326.1"/>
    <property type="molecule type" value="Genomic_DNA"/>
</dbReference>
<evidence type="ECO:0000259" key="3">
    <source>
        <dbReference type="SMART" id="SM00822"/>
    </source>
</evidence>
<organism evidence="4">
    <name type="scientific">Streptomyces sp. NBC_00148</name>
    <dbReference type="NCBI Taxonomy" id="2903626"/>
    <lineage>
        <taxon>Bacteria</taxon>
        <taxon>Bacillati</taxon>
        <taxon>Actinomycetota</taxon>
        <taxon>Actinomycetes</taxon>
        <taxon>Kitasatosporales</taxon>
        <taxon>Streptomycetaceae</taxon>
        <taxon>Streptomyces</taxon>
    </lineage>
</organism>
<dbReference type="InterPro" id="IPR051122">
    <property type="entry name" value="SDR_DHRS6-like"/>
</dbReference>
<evidence type="ECO:0000313" key="4">
    <source>
        <dbReference type="EMBL" id="WTQ78326.1"/>
    </source>
</evidence>
<evidence type="ECO:0000256" key="2">
    <source>
        <dbReference type="ARBA" id="ARBA00023002"/>
    </source>
</evidence>
<dbReference type="InterPro" id="IPR036291">
    <property type="entry name" value="NAD(P)-bd_dom_sf"/>
</dbReference>
<dbReference type="SMART" id="SM00822">
    <property type="entry name" value="PKS_KR"/>
    <property type="match status" value="1"/>
</dbReference>
<reference evidence="4" key="1">
    <citation type="submission" date="2022-10" db="EMBL/GenBank/DDBJ databases">
        <title>The complete genomes of actinobacterial strains from the NBC collection.</title>
        <authorList>
            <person name="Joergensen T.S."/>
            <person name="Alvarez Arevalo M."/>
            <person name="Sterndorff E.B."/>
            <person name="Faurdal D."/>
            <person name="Vuksanovic O."/>
            <person name="Mourched A.-S."/>
            <person name="Charusanti P."/>
            <person name="Shaw S."/>
            <person name="Blin K."/>
            <person name="Weber T."/>
        </authorList>
    </citation>
    <scope>NUCLEOTIDE SEQUENCE</scope>
    <source>
        <strain evidence="4">NBC_00148</strain>
    </source>
</reference>
<dbReference type="InterPro" id="IPR002347">
    <property type="entry name" value="SDR_fam"/>
</dbReference>
<protein>
    <submittedName>
        <fullName evidence="4">SDR family oxidoreductase</fullName>
    </submittedName>
</protein>
<dbReference type="PANTHER" id="PTHR43477:SF1">
    <property type="entry name" value="DIHYDROANTICAPSIN 7-DEHYDROGENASE"/>
    <property type="match status" value="1"/>
</dbReference>
<name>A0AAU1M4M1_9ACTN</name>
<sequence>MSKIALITGATSGIGYAIAEELVSRGQQVVITGRDQERVDAATAKLGPRASGVRADVASAADMDALYSHVAEHHGHLDAVFANAASGHHSVLGAITDEEFERTFSVNVRGVLYTVQKALPLMRSGSSITIIGSTASIHPPYGMGLYGGAKAAIRNFLRSWIQDTKGSGIRMNVLSPGAVDTESLREALAKAFGADGVAAQLEAMGAGSPIGRISAPREIATVAAFLASDDAGFVHGVELFVDGGMAQV</sequence>
<dbReference type="SUPFAM" id="SSF51735">
    <property type="entry name" value="NAD(P)-binding Rossmann-fold domains"/>
    <property type="match status" value="1"/>
</dbReference>
<dbReference type="InterPro" id="IPR057326">
    <property type="entry name" value="KR_dom"/>
</dbReference>
<dbReference type="Pfam" id="PF13561">
    <property type="entry name" value="adh_short_C2"/>
    <property type="match status" value="1"/>
</dbReference>
<dbReference type="Gene3D" id="3.40.50.720">
    <property type="entry name" value="NAD(P)-binding Rossmann-like Domain"/>
    <property type="match status" value="1"/>
</dbReference>
<keyword evidence="2" id="KW-0560">Oxidoreductase</keyword>
<feature type="domain" description="Ketoreductase" evidence="3">
    <location>
        <begin position="3"/>
        <end position="177"/>
    </location>
</feature>
<evidence type="ECO:0000256" key="1">
    <source>
        <dbReference type="ARBA" id="ARBA00006484"/>
    </source>
</evidence>
<dbReference type="PANTHER" id="PTHR43477">
    <property type="entry name" value="DIHYDROANTICAPSIN 7-DEHYDROGENASE"/>
    <property type="match status" value="1"/>
</dbReference>
<dbReference type="PRINTS" id="PR00081">
    <property type="entry name" value="GDHRDH"/>
</dbReference>
<proteinExistence type="inferred from homology"/>
<accession>A0AAU1M4M1</accession>
<dbReference type="CDD" id="cd05233">
    <property type="entry name" value="SDR_c"/>
    <property type="match status" value="1"/>
</dbReference>
<comment type="similarity">
    <text evidence="1">Belongs to the short-chain dehydrogenases/reductases (SDR) family.</text>
</comment>
<gene>
    <name evidence="4" type="ORF">OG222_36625</name>
</gene>
<dbReference type="FunFam" id="3.40.50.720:FF:000084">
    <property type="entry name" value="Short-chain dehydrogenase reductase"/>
    <property type="match status" value="1"/>
</dbReference>